<evidence type="ECO:0000256" key="5">
    <source>
        <dbReference type="ARBA" id="ARBA00031395"/>
    </source>
</evidence>
<comment type="similarity">
    <text evidence="1 7">Belongs to the GcvT family.</text>
</comment>
<evidence type="ECO:0000256" key="1">
    <source>
        <dbReference type="ARBA" id="ARBA00008609"/>
    </source>
</evidence>
<organism evidence="11">
    <name type="scientific">Proteinivorax tanatarense</name>
    <dbReference type="NCBI Taxonomy" id="1260629"/>
    <lineage>
        <taxon>Bacteria</taxon>
        <taxon>Bacillati</taxon>
        <taxon>Bacillota</taxon>
        <taxon>Clostridia</taxon>
        <taxon>Eubacteriales</taxon>
        <taxon>Proteinivoracaceae</taxon>
        <taxon>Proteinivorax</taxon>
    </lineage>
</organism>
<accession>A0AAU7VQ01</accession>
<dbReference type="SUPFAM" id="SSF103025">
    <property type="entry name" value="Folate-binding domain"/>
    <property type="match status" value="1"/>
</dbReference>
<dbReference type="PIRSF" id="PIRSF006487">
    <property type="entry name" value="GcvT"/>
    <property type="match status" value="1"/>
</dbReference>
<evidence type="ECO:0000256" key="6">
    <source>
        <dbReference type="ARBA" id="ARBA00047665"/>
    </source>
</evidence>
<keyword evidence="3 7" id="KW-0032">Aminotransferase</keyword>
<protein>
    <recommendedName>
        <fullName evidence="2 7">Aminomethyltransferase</fullName>
        <ecNumber evidence="2 7">2.1.2.10</ecNumber>
    </recommendedName>
    <alternativeName>
        <fullName evidence="5 7">Glycine cleavage system T protein</fullName>
    </alternativeName>
</protein>
<dbReference type="InterPro" id="IPR022903">
    <property type="entry name" value="GcvT_bac"/>
</dbReference>
<dbReference type="EMBL" id="CP158367">
    <property type="protein sequence ID" value="XBX75809.1"/>
    <property type="molecule type" value="Genomic_DNA"/>
</dbReference>
<dbReference type="RefSeq" id="WP_350344546.1">
    <property type="nucleotide sequence ID" value="NZ_CP158367.1"/>
</dbReference>
<dbReference type="Gene3D" id="3.30.70.1400">
    <property type="entry name" value="Aminomethyltransferase beta-barrel domains"/>
    <property type="match status" value="1"/>
</dbReference>
<evidence type="ECO:0000256" key="4">
    <source>
        <dbReference type="ARBA" id="ARBA00022679"/>
    </source>
</evidence>
<dbReference type="EC" id="2.1.2.10" evidence="2 7"/>
<evidence type="ECO:0000259" key="10">
    <source>
        <dbReference type="Pfam" id="PF08669"/>
    </source>
</evidence>
<dbReference type="FunFam" id="3.30.70.1400:FF:000001">
    <property type="entry name" value="Aminomethyltransferase"/>
    <property type="match status" value="1"/>
</dbReference>
<dbReference type="InterPro" id="IPR006223">
    <property type="entry name" value="GcvT"/>
</dbReference>
<dbReference type="InterPro" id="IPR028896">
    <property type="entry name" value="GcvT/YgfZ/DmdA"/>
</dbReference>
<dbReference type="Gene3D" id="4.10.1250.10">
    <property type="entry name" value="Aminomethyltransferase fragment"/>
    <property type="match status" value="1"/>
</dbReference>
<evidence type="ECO:0000256" key="3">
    <source>
        <dbReference type="ARBA" id="ARBA00022576"/>
    </source>
</evidence>
<dbReference type="NCBIfam" id="NF001567">
    <property type="entry name" value="PRK00389.1"/>
    <property type="match status" value="1"/>
</dbReference>
<reference evidence="11" key="1">
    <citation type="journal article" date="2013" name="Extremophiles">
        <title>Proteinivorax tanatarense gen. nov., sp. nov., an anaerobic, haloalkaliphilic, proteolytic bacterium isolated from a decaying algal bloom, and proposal of Proteinivoraceae fam. nov.</title>
        <authorList>
            <person name="Kevbrin V."/>
            <person name="Boltyanskaya Y."/>
            <person name="Zhilina T."/>
            <person name="Kolganova T."/>
            <person name="Lavrentjeva E."/>
            <person name="Kuznetsov B."/>
        </authorList>
    </citation>
    <scope>NUCLEOTIDE SEQUENCE</scope>
    <source>
        <strain evidence="11">Z-910T</strain>
    </source>
</reference>
<dbReference type="InterPro" id="IPR029043">
    <property type="entry name" value="GcvT/YgfZ_C"/>
</dbReference>
<dbReference type="HAMAP" id="MF_00259">
    <property type="entry name" value="GcvT"/>
    <property type="match status" value="1"/>
</dbReference>
<dbReference type="InterPro" id="IPR013977">
    <property type="entry name" value="GcvT_C"/>
</dbReference>
<dbReference type="GO" id="GO:0008483">
    <property type="term" value="F:transaminase activity"/>
    <property type="evidence" value="ECO:0007669"/>
    <property type="project" value="UniProtKB-KW"/>
</dbReference>
<feature type="binding site" evidence="8">
    <location>
        <position position="198"/>
    </location>
    <ligand>
        <name>substrate</name>
    </ligand>
</feature>
<gene>
    <name evidence="7 11" type="primary">gcvT</name>
    <name evidence="11" type="ORF">PRVXT_000965</name>
</gene>
<dbReference type="NCBIfam" id="TIGR00528">
    <property type="entry name" value="gcvT"/>
    <property type="match status" value="1"/>
</dbReference>
<dbReference type="Pfam" id="PF01571">
    <property type="entry name" value="GCV_T"/>
    <property type="match status" value="1"/>
</dbReference>
<sequence>MEQVRKTPLHQQHIDLGGKMVNFFGWELPVQYSGIIDEVKSVRNTAGIFDVSHMGEFMVEGEGSLEFLQHMLTNNVAKIKENGVQYTMMCNEQGGVVDDLLVYLLSKNRYLLVVNASNLEKDFNWLNKHKPENVKLTNVSDQIAQIALQGPKAQEVLQKLTDFDLGEIKFFRHRENLNIDGHEVLVSRTGYTGEDGFEIYGQHKSITSLWDRILSVGEKEVVPAGLGSRDTLRFEARLPLYGNEITEEISPIEAGLGFAVKFKKPEYKGMKVLEDHKQNPPRKTVGFKMKGKGIPRSQYKVLSQDEEELGFVTTGAFSPTLDETIGTALVSDKDLDIGDEILVAVRKRRIPAEIISLPFLKKEDK</sequence>
<dbReference type="GO" id="GO:0005960">
    <property type="term" value="C:glycine cleavage complex"/>
    <property type="evidence" value="ECO:0007669"/>
    <property type="project" value="InterPro"/>
</dbReference>
<evidence type="ECO:0000256" key="8">
    <source>
        <dbReference type="PIRSR" id="PIRSR006487-1"/>
    </source>
</evidence>
<dbReference type="Pfam" id="PF08669">
    <property type="entry name" value="GCV_T_C"/>
    <property type="match status" value="1"/>
</dbReference>
<evidence type="ECO:0000259" key="9">
    <source>
        <dbReference type="Pfam" id="PF01571"/>
    </source>
</evidence>
<dbReference type="PANTHER" id="PTHR43757">
    <property type="entry name" value="AMINOMETHYLTRANSFERASE"/>
    <property type="match status" value="1"/>
</dbReference>
<dbReference type="Gene3D" id="2.40.30.110">
    <property type="entry name" value="Aminomethyltransferase beta-barrel domains"/>
    <property type="match status" value="1"/>
</dbReference>
<dbReference type="AlphaFoldDB" id="A0AAU7VQ01"/>
<comment type="function">
    <text evidence="7">The glycine cleavage system catalyzes the degradation of glycine.</text>
</comment>
<dbReference type="PANTHER" id="PTHR43757:SF2">
    <property type="entry name" value="AMINOMETHYLTRANSFERASE, MITOCHONDRIAL"/>
    <property type="match status" value="1"/>
</dbReference>
<dbReference type="InterPro" id="IPR027266">
    <property type="entry name" value="TrmE/GcvT-like"/>
</dbReference>
<evidence type="ECO:0000256" key="2">
    <source>
        <dbReference type="ARBA" id="ARBA00012616"/>
    </source>
</evidence>
<keyword evidence="4 7" id="KW-0808">Transferase</keyword>
<dbReference type="GO" id="GO:0004047">
    <property type="term" value="F:aminomethyltransferase activity"/>
    <property type="evidence" value="ECO:0007669"/>
    <property type="project" value="UniProtKB-UniRule"/>
</dbReference>
<evidence type="ECO:0000313" key="11">
    <source>
        <dbReference type="EMBL" id="XBX75809.1"/>
    </source>
</evidence>
<dbReference type="InterPro" id="IPR006222">
    <property type="entry name" value="GCVT_N"/>
</dbReference>
<dbReference type="GO" id="GO:0005829">
    <property type="term" value="C:cytosol"/>
    <property type="evidence" value="ECO:0007669"/>
    <property type="project" value="TreeGrafter"/>
</dbReference>
<dbReference type="SUPFAM" id="SSF101790">
    <property type="entry name" value="Aminomethyltransferase beta-barrel domain"/>
    <property type="match status" value="1"/>
</dbReference>
<dbReference type="GO" id="GO:0019464">
    <property type="term" value="P:glycine decarboxylation via glycine cleavage system"/>
    <property type="evidence" value="ECO:0007669"/>
    <property type="project" value="UniProtKB-UniRule"/>
</dbReference>
<feature type="domain" description="GCVT N-terminal" evidence="9">
    <location>
        <begin position="9"/>
        <end position="264"/>
    </location>
</feature>
<reference evidence="11" key="2">
    <citation type="submission" date="2024-06" db="EMBL/GenBank/DDBJ databases">
        <authorList>
            <person name="Petrova K.O."/>
            <person name="Toshchakov S.V."/>
            <person name="Boltjanskaja Y.V."/>
            <person name="Kevbrin V."/>
        </authorList>
    </citation>
    <scope>NUCLEOTIDE SEQUENCE</scope>
    <source>
        <strain evidence="11">Z-910T</strain>
    </source>
</reference>
<proteinExistence type="inferred from homology"/>
<evidence type="ECO:0000256" key="7">
    <source>
        <dbReference type="HAMAP-Rule" id="MF_00259"/>
    </source>
</evidence>
<feature type="domain" description="Aminomethyltransferase C-terminal" evidence="10">
    <location>
        <begin position="282"/>
        <end position="361"/>
    </location>
</feature>
<dbReference type="Gene3D" id="3.30.1360.120">
    <property type="entry name" value="Probable tRNA modification gtpase trme, domain 1"/>
    <property type="match status" value="1"/>
</dbReference>
<comment type="catalytic activity">
    <reaction evidence="6 7">
        <text>N(6)-[(R)-S(8)-aminomethyldihydrolipoyl]-L-lysyl-[protein] + (6S)-5,6,7,8-tetrahydrofolate = N(6)-[(R)-dihydrolipoyl]-L-lysyl-[protein] + (6R)-5,10-methylene-5,6,7,8-tetrahydrofolate + NH4(+)</text>
        <dbReference type="Rhea" id="RHEA:16945"/>
        <dbReference type="Rhea" id="RHEA-COMP:10475"/>
        <dbReference type="Rhea" id="RHEA-COMP:10492"/>
        <dbReference type="ChEBI" id="CHEBI:15636"/>
        <dbReference type="ChEBI" id="CHEBI:28938"/>
        <dbReference type="ChEBI" id="CHEBI:57453"/>
        <dbReference type="ChEBI" id="CHEBI:83100"/>
        <dbReference type="ChEBI" id="CHEBI:83143"/>
        <dbReference type="EC" id="2.1.2.10"/>
    </reaction>
</comment>
<name>A0AAU7VQ01_9FIRM</name>
<comment type="subunit">
    <text evidence="7">The glycine cleavage system is composed of four proteins: P, T, L and H.</text>
</comment>